<sequence>MKTLETQFGHSNLLNDDGSVIGIQDDLDLIRNYFTPAFMKTHTVFSCLDDFLQSAGFLVATQQDFEQIPLSTMNAWVQQNSQYLDWTEIVAAAGDFYFDNQMKAIKFKYI</sequence>
<dbReference type="RefSeq" id="WP_070372109.1">
    <property type="nucleotide sequence ID" value="NZ_CP097897.1"/>
</dbReference>
<evidence type="ECO:0000313" key="2">
    <source>
        <dbReference type="EMBL" id="TYC84834.1"/>
    </source>
</evidence>
<dbReference type="OrthoDB" id="1778576at2"/>
<reference evidence="1 3" key="1">
    <citation type="submission" date="2015-09" db="EMBL/GenBank/DDBJ databases">
        <title>Genome sequence of Acetobacterium wieringae DSM 1911.</title>
        <authorList>
            <person name="Poehlein A."/>
            <person name="Bengelsdorf F.R."/>
            <person name="Schiel-Bengelsdorf B."/>
            <person name="Duerre P."/>
            <person name="Daniel R."/>
        </authorList>
    </citation>
    <scope>NUCLEOTIDE SEQUENCE [LARGE SCALE GENOMIC DNA]</scope>
    <source>
        <strain evidence="1 3">DSM 1911</strain>
    </source>
</reference>
<name>A0A1F2PE79_9FIRM</name>
<gene>
    <name evidence="1" type="ORF">ACWI_28480</name>
    <name evidence="2" type="ORF">FXB42_10915</name>
</gene>
<dbReference type="Proteomes" id="UP000322619">
    <property type="component" value="Unassembled WGS sequence"/>
</dbReference>
<dbReference type="AlphaFoldDB" id="A0A1F2PE79"/>
<comment type="caution">
    <text evidence="1">The sequence shown here is derived from an EMBL/GenBank/DDBJ whole genome shotgun (WGS) entry which is preliminary data.</text>
</comment>
<dbReference type="STRING" id="52694.ACWI_28480"/>
<accession>A0A1F2PE79</accession>
<protein>
    <submittedName>
        <fullName evidence="1">Uncharacterized protein</fullName>
    </submittedName>
</protein>
<dbReference type="Proteomes" id="UP000176244">
    <property type="component" value="Unassembled WGS sequence"/>
</dbReference>
<evidence type="ECO:0000313" key="4">
    <source>
        <dbReference type="Proteomes" id="UP000322619"/>
    </source>
</evidence>
<dbReference type="EMBL" id="VSLA01000024">
    <property type="protein sequence ID" value="TYC84834.1"/>
    <property type="molecule type" value="Genomic_DNA"/>
</dbReference>
<proteinExistence type="predicted"/>
<evidence type="ECO:0000313" key="1">
    <source>
        <dbReference type="EMBL" id="OFV69710.1"/>
    </source>
</evidence>
<organism evidence="1 3">
    <name type="scientific">Acetobacterium wieringae</name>
    <dbReference type="NCBI Taxonomy" id="52694"/>
    <lineage>
        <taxon>Bacteria</taxon>
        <taxon>Bacillati</taxon>
        <taxon>Bacillota</taxon>
        <taxon>Clostridia</taxon>
        <taxon>Eubacteriales</taxon>
        <taxon>Eubacteriaceae</taxon>
        <taxon>Acetobacterium</taxon>
    </lineage>
</organism>
<reference evidence="2 4" key="2">
    <citation type="submission" date="2019-08" db="EMBL/GenBank/DDBJ databases">
        <title>Isolation and enrichment of carboxydotrophic bacteria from anaerobic sludge for the production of bio-based chemicals from syngas.</title>
        <authorList>
            <person name="Antares A.L."/>
            <person name="Moreira J."/>
            <person name="Diender M."/>
            <person name="Parshina S.N."/>
            <person name="Stams A.J.M."/>
            <person name="Alves M."/>
            <person name="Alves J.I."/>
            <person name="Sousa D.Z."/>
        </authorList>
    </citation>
    <scope>NUCLEOTIDE SEQUENCE [LARGE SCALE GENOMIC DNA]</scope>
    <source>
        <strain evidence="2 4">JM</strain>
    </source>
</reference>
<evidence type="ECO:0000313" key="3">
    <source>
        <dbReference type="Proteomes" id="UP000176244"/>
    </source>
</evidence>
<dbReference type="EMBL" id="LKEU01000037">
    <property type="protein sequence ID" value="OFV69710.1"/>
    <property type="molecule type" value="Genomic_DNA"/>
</dbReference>